<feature type="region of interest" description="Disordered" evidence="1">
    <location>
        <begin position="1"/>
        <end position="37"/>
    </location>
</feature>
<name>A0A7R8UVQ5_HERIL</name>
<gene>
    <name evidence="3" type="ORF">HERILL_LOCUS10585</name>
</gene>
<sequence>MANTPPHPPLPRKGMAPRPPRIIINNTPPYGSAARTPQVPFTAGTMPPFTAATNATMPNSVGPPVWPPYATSYFTKGFEGFRDFAKAGLNSGEKTAYWLYNKFSRLSKKWFTHFFLFTVVLLYSAAGALIFQAVEGKRLFKLDVVEQVGVFHQFAY</sequence>
<evidence type="ECO:0000256" key="2">
    <source>
        <dbReference type="SAM" id="Phobius"/>
    </source>
</evidence>
<dbReference type="Gene3D" id="1.10.287.70">
    <property type="match status" value="1"/>
</dbReference>
<feature type="compositionally biased region" description="Pro residues" evidence="1">
    <location>
        <begin position="1"/>
        <end position="11"/>
    </location>
</feature>
<dbReference type="InParanoid" id="A0A7R8UVQ5"/>
<protein>
    <submittedName>
        <fullName evidence="3">Uncharacterized protein</fullName>
    </submittedName>
</protein>
<keyword evidence="4" id="KW-1185">Reference proteome</keyword>
<evidence type="ECO:0000313" key="4">
    <source>
        <dbReference type="Proteomes" id="UP000594454"/>
    </source>
</evidence>
<reference evidence="3 4" key="1">
    <citation type="submission" date="2020-11" db="EMBL/GenBank/DDBJ databases">
        <authorList>
            <person name="Wallbank WR R."/>
            <person name="Pardo Diaz C."/>
            <person name="Kozak K."/>
            <person name="Martin S."/>
            <person name="Jiggins C."/>
            <person name="Moest M."/>
            <person name="Warren A I."/>
            <person name="Generalovic N T."/>
            <person name="Byers J.R.P. K."/>
            <person name="Montejo-Kovacevich G."/>
            <person name="Yen C E."/>
        </authorList>
    </citation>
    <scope>NUCLEOTIDE SEQUENCE [LARGE SCALE GENOMIC DNA]</scope>
</reference>
<proteinExistence type="predicted"/>
<keyword evidence="2" id="KW-0812">Transmembrane</keyword>
<dbReference type="Proteomes" id="UP000594454">
    <property type="component" value="Chromosome 4"/>
</dbReference>
<dbReference type="EMBL" id="LR899012">
    <property type="protein sequence ID" value="CAD7087913.1"/>
    <property type="molecule type" value="Genomic_DNA"/>
</dbReference>
<dbReference type="AlphaFoldDB" id="A0A7R8UVQ5"/>
<keyword evidence="2" id="KW-1133">Transmembrane helix</keyword>
<evidence type="ECO:0000313" key="3">
    <source>
        <dbReference type="EMBL" id="CAD7087913.1"/>
    </source>
</evidence>
<organism evidence="3 4">
    <name type="scientific">Hermetia illucens</name>
    <name type="common">Black soldier fly</name>
    <dbReference type="NCBI Taxonomy" id="343691"/>
    <lineage>
        <taxon>Eukaryota</taxon>
        <taxon>Metazoa</taxon>
        <taxon>Ecdysozoa</taxon>
        <taxon>Arthropoda</taxon>
        <taxon>Hexapoda</taxon>
        <taxon>Insecta</taxon>
        <taxon>Pterygota</taxon>
        <taxon>Neoptera</taxon>
        <taxon>Endopterygota</taxon>
        <taxon>Diptera</taxon>
        <taxon>Brachycera</taxon>
        <taxon>Stratiomyomorpha</taxon>
        <taxon>Stratiomyidae</taxon>
        <taxon>Hermetiinae</taxon>
        <taxon>Hermetia</taxon>
    </lineage>
</organism>
<evidence type="ECO:0000256" key="1">
    <source>
        <dbReference type="SAM" id="MobiDB-lite"/>
    </source>
</evidence>
<feature type="transmembrane region" description="Helical" evidence="2">
    <location>
        <begin position="110"/>
        <end position="131"/>
    </location>
</feature>
<accession>A0A7R8UVQ5</accession>
<keyword evidence="2" id="KW-0472">Membrane</keyword>